<evidence type="ECO:0000256" key="3">
    <source>
        <dbReference type="ARBA" id="ARBA00022723"/>
    </source>
</evidence>
<evidence type="ECO:0000313" key="8">
    <source>
        <dbReference type="EMBL" id="RXW32836.1"/>
    </source>
</evidence>
<dbReference type="InterPro" id="IPR015797">
    <property type="entry name" value="NUDIX_hydrolase-like_dom_sf"/>
</dbReference>
<comment type="caution">
    <text evidence="8">The sequence shown here is derived from an EMBL/GenBank/DDBJ whole genome shotgun (WGS) entry which is preliminary data.</text>
</comment>
<evidence type="ECO:0000256" key="4">
    <source>
        <dbReference type="ARBA" id="ARBA00022801"/>
    </source>
</evidence>
<comment type="cofactor">
    <cofactor evidence="1">
        <name>Mn(2+)</name>
        <dbReference type="ChEBI" id="CHEBI:29035"/>
    </cofactor>
</comment>
<dbReference type="OrthoDB" id="9802805at2"/>
<keyword evidence="5" id="KW-0460">Magnesium</keyword>
<sequence>MTARAACLDRLVTALAEPGGGARVVRGRPARHGRKAAVLICFFGAADAAPADLRLILIEKSAHLRHHAGQCAFPGGGVEPTDASSEDAAFREAREEVGLHPETVELLGVLPAAHVAAAGYDVTPVVGWWHEQHPLEIVDTVEVAAIHEIRVGDLVDPANRLTWRLPMGHRGPGFTIGELFIWGFTAALLDGLIELAGWQQPWDERRTELVPERFWHRA</sequence>
<keyword evidence="4" id="KW-0378">Hydrolase</keyword>
<evidence type="ECO:0000256" key="6">
    <source>
        <dbReference type="ARBA" id="ARBA00023211"/>
    </source>
</evidence>
<dbReference type="GO" id="GO:0010945">
    <property type="term" value="F:coenzyme A diphosphatase activity"/>
    <property type="evidence" value="ECO:0007669"/>
    <property type="project" value="InterPro"/>
</dbReference>
<reference evidence="8 9" key="1">
    <citation type="submission" date="2018-01" db="EMBL/GenBank/DDBJ databases">
        <title>Lactibacter flavus gen. nov., sp. nov., a novel bacterium of the family Propionibacteriaceae isolated from raw milk and dairy products.</title>
        <authorList>
            <person name="Wenning M."/>
            <person name="Breitenwieser F."/>
            <person name="Huptas C."/>
            <person name="von Neubeck M."/>
            <person name="Busse H.-J."/>
            <person name="Scherer S."/>
        </authorList>
    </citation>
    <scope>NUCLEOTIDE SEQUENCE [LARGE SCALE GENOMIC DNA]</scope>
    <source>
        <strain evidence="8 9">VG341</strain>
    </source>
</reference>
<feature type="domain" description="Nudix hydrolase" evidence="7">
    <location>
        <begin position="33"/>
        <end position="180"/>
    </location>
</feature>
<evidence type="ECO:0000259" key="7">
    <source>
        <dbReference type="PROSITE" id="PS51462"/>
    </source>
</evidence>
<organism evidence="8 9">
    <name type="scientific">Propioniciclava flava</name>
    <dbReference type="NCBI Taxonomy" id="2072026"/>
    <lineage>
        <taxon>Bacteria</taxon>
        <taxon>Bacillati</taxon>
        <taxon>Actinomycetota</taxon>
        <taxon>Actinomycetes</taxon>
        <taxon>Propionibacteriales</taxon>
        <taxon>Propionibacteriaceae</taxon>
        <taxon>Propioniciclava</taxon>
    </lineage>
</organism>
<evidence type="ECO:0000256" key="2">
    <source>
        <dbReference type="ARBA" id="ARBA00001946"/>
    </source>
</evidence>
<dbReference type="PANTHER" id="PTHR12992:SF11">
    <property type="entry name" value="MITOCHONDRIAL COENZYME A DIPHOSPHATASE NUDT8"/>
    <property type="match status" value="1"/>
</dbReference>
<evidence type="ECO:0000256" key="1">
    <source>
        <dbReference type="ARBA" id="ARBA00001936"/>
    </source>
</evidence>
<evidence type="ECO:0000313" key="9">
    <source>
        <dbReference type="Proteomes" id="UP000290624"/>
    </source>
</evidence>
<dbReference type="Gene3D" id="3.90.79.10">
    <property type="entry name" value="Nucleoside Triphosphate Pyrophosphohydrolase"/>
    <property type="match status" value="1"/>
</dbReference>
<dbReference type="InterPro" id="IPR000086">
    <property type="entry name" value="NUDIX_hydrolase_dom"/>
</dbReference>
<dbReference type="PANTHER" id="PTHR12992">
    <property type="entry name" value="NUDIX HYDROLASE"/>
    <property type="match status" value="1"/>
</dbReference>
<gene>
    <name evidence="8" type="ORF">C1706_02810</name>
</gene>
<keyword evidence="9" id="KW-1185">Reference proteome</keyword>
<name>A0A4Q2EJF1_9ACTN</name>
<dbReference type="GO" id="GO:0046872">
    <property type="term" value="F:metal ion binding"/>
    <property type="evidence" value="ECO:0007669"/>
    <property type="project" value="UniProtKB-KW"/>
</dbReference>
<accession>A0A4Q2EJF1</accession>
<dbReference type="CDD" id="cd03426">
    <property type="entry name" value="NUDIX_CoAse_Nudt7"/>
    <property type="match status" value="1"/>
</dbReference>
<dbReference type="PROSITE" id="PS51462">
    <property type="entry name" value="NUDIX"/>
    <property type="match status" value="1"/>
</dbReference>
<dbReference type="Proteomes" id="UP000290624">
    <property type="component" value="Unassembled WGS sequence"/>
</dbReference>
<dbReference type="RefSeq" id="WP_129457703.1">
    <property type="nucleotide sequence ID" value="NZ_PPCV01000002.1"/>
</dbReference>
<dbReference type="SUPFAM" id="SSF55811">
    <property type="entry name" value="Nudix"/>
    <property type="match status" value="1"/>
</dbReference>
<comment type="cofactor">
    <cofactor evidence="2">
        <name>Mg(2+)</name>
        <dbReference type="ChEBI" id="CHEBI:18420"/>
    </cofactor>
</comment>
<keyword evidence="6" id="KW-0464">Manganese</keyword>
<keyword evidence="3" id="KW-0479">Metal-binding</keyword>
<proteinExistence type="predicted"/>
<dbReference type="AlphaFoldDB" id="A0A4Q2EJF1"/>
<dbReference type="Pfam" id="PF00293">
    <property type="entry name" value="NUDIX"/>
    <property type="match status" value="1"/>
</dbReference>
<dbReference type="InterPro" id="IPR045121">
    <property type="entry name" value="CoAse"/>
</dbReference>
<dbReference type="EMBL" id="PPCV01000002">
    <property type="protein sequence ID" value="RXW32836.1"/>
    <property type="molecule type" value="Genomic_DNA"/>
</dbReference>
<protein>
    <submittedName>
        <fullName evidence="8">Coenzyme A pyrophosphatase</fullName>
    </submittedName>
</protein>
<evidence type="ECO:0000256" key="5">
    <source>
        <dbReference type="ARBA" id="ARBA00022842"/>
    </source>
</evidence>